<dbReference type="GO" id="GO:0005886">
    <property type="term" value="C:plasma membrane"/>
    <property type="evidence" value="ECO:0007669"/>
    <property type="project" value="TreeGrafter"/>
</dbReference>
<keyword evidence="2" id="KW-0479">Metal-binding</keyword>
<dbReference type="PANTHER" id="PTHR34820">
    <property type="entry name" value="INNER MEMBRANE PROTEIN YEBZ"/>
    <property type="match status" value="1"/>
</dbReference>
<dbReference type="GO" id="GO:0030313">
    <property type="term" value="C:cell envelope"/>
    <property type="evidence" value="ECO:0007669"/>
    <property type="project" value="UniProtKB-SubCell"/>
</dbReference>
<dbReference type="InterPro" id="IPR014755">
    <property type="entry name" value="Cu-Rt/internalin_Ig-like"/>
</dbReference>
<keyword evidence="5" id="KW-1133">Transmembrane helix</keyword>
<dbReference type="GO" id="GO:0046688">
    <property type="term" value="P:response to copper ion"/>
    <property type="evidence" value="ECO:0007669"/>
    <property type="project" value="InterPro"/>
</dbReference>
<evidence type="ECO:0000256" key="2">
    <source>
        <dbReference type="ARBA" id="ARBA00022723"/>
    </source>
</evidence>
<dbReference type="InterPro" id="IPR032694">
    <property type="entry name" value="CopC/D"/>
</dbReference>
<dbReference type="GO" id="GO:0006825">
    <property type="term" value="P:copper ion transport"/>
    <property type="evidence" value="ECO:0007669"/>
    <property type="project" value="InterPro"/>
</dbReference>
<feature type="domain" description="CopC" evidence="6">
    <location>
        <begin position="6"/>
        <end position="102"/>
    </location>
</feature>
<feature type="transmembrane region" description="Helical" evidence="5">
    <location>
        <begin position="124"/>
        <end position="144"/>
    </location>
</feature>
<dbReference type="GO" id="GO:0042597">
    <property type="term" value="C:periplasmic space"/>
    <property type="evidence" value="ECO:0007669"/>
    <property type="project" value="InterPro"/>
</dbReference>
<dbReference type="PANTHER" id="PTHR34820:SF4">
    <property type="entry name" value="INNER MEMBRANE PROTEIN YEBZ"/>
    <property type="match status" value="1"/>
</dbReference>
<evidence type="ECO:0000313" key="7">
    <source>
        <dbReference type="EMBL" id="CAB4579066.1"/>
    </source>
</evidence>
<comment type="subcellular location">
    <subcellularLocation>
        <location evidence="1">Cell envelope</location>
    </subcellularLocation>
</comment>
<protein>
    <submittedName>
        <fullName evidence="7">Unannotated protein</fullName>
    </submittedName>
</protein>
<name>A0A6J6ESE1_9ZZZZ</name>
<dbReference type="Pfam" id="PF04234">
    <property type="entry name" value="CopC"/>
    <property type="match status" value="1"/>
</dbReference>
<accession>A0A6J6ESE1</accession>
<organism evidence="7">
    <name type="scientific">freshwater metagenome</name>
    <dbReference type="NCBI Taxonomy" id="449393"/>
    <lineage>
        <taxon>unclassified sequences</taxon>
        <taxon>metagenomes</taxon>
        <taxon>ecological metagenomes</taxon>
    </lineage>
</organism>
<sequence>MGANAHAALIFSDPAVGSQISVWPTSISLEFDDELISIGDEKSNFVVVNNADGDQISGDDEVVTGSQITVSLSPNTIEGPVLVFYRVISTDGHAVEGEYTFMYGEQAQTAEGVQNAEKSNDPNYLYLALSAFITIFIFLGIYAYRRKKSN</sequence>
<dbReference type="AlphaFoldDB" id="A0A6J6ESE1"/>
<dbReference type="SUPFAM" id="SSF81296">
    <property type="entry name" value="E set domains"/>
    <property type="match status" value="1"/>
</dbReference>
<keyword evidence="4" id="KW-0186">Copper</keyword>
<keyword evidence="5" id="KW-0472">Membrane</keyword>
<dbReference type="InterPro" id="IPR007348">
    <property type="entry name" value="CopC_dom"/>
</dbReference>
<evidence type="ECO:0000259" key="6">
    <source>
        <dbReference type="Pfam" id="PF04234"/>
    </source>
</evidence>
<keyword evidence="5" id="KW-0812">Transmembrane</keyword>
<evidence type="ECO:0000256" key="3">
    <source>
        <dbReference type="ARBA" id="ARBA00022729"/>
    </source>
</evidence>
<proteinExistence type="predicted"/>
<keyword evidence="3" id="KW-0732">Signal</keyword>
<gene>
    <name evidence="7" type="ORF">UFOPK1747_00435</name>
</gene>
<evidence type="ECO:0000256" key="1">
    <source>
        <dbReference type="ARBA" id="ARBA00004196"/>
    </source>
</evidence>
<reference evidence="7" key="1">
    <citation type="submission" date="2020-05" db="EMBL/GenBank/DDBJ databases">
        <authorList>
            <person name="Chiriac C."/>
            <person name="Salcher M."/>
            <person name="Ghai R."/>
            <person name="Kavagutti S V."/>
        </authorList>
    </citation>
    <scope>NUCLEOTIDE SEQUENCE</scope>
</reference>
<dbReference type="GO" id="GO:0005507">
    <property type="term" value="F:copper ion binding"/>
    <property type="evidence" value="ECO:0007669"/>
    <property type="project" value="InterPro"/>
</dbReference>
<dbReference type="EMBL" id="CAEZTV010000047">
    <property type="protein sequence ID" value="CAB4579066.1"/>
    <property type="molecule type" value="Genomic_DNA"/>
</dbReference>
<dbReference type="InterPro" id="IPR014756">
    <property type="entry name" value="Ig_E-set"/>
</dbReference>
<evidence type="ECO:0000256" key="5">
    <source>
        <dbReference type="SAM" id="Phobius"/>
    </source>
</evidence>
<evidence type="ECO:0000256" key="4">
    <source>
        <dbReference type="ARBA" id="ARBA00023008"/>
    </source>
</evidence>
<dbReference type="Gene3D" id="2.60.40.1220">
    <property type="match status" value="1"/>
</dbReference>